<dbReference type="InterPro" id="IPR006027">
    <property type="entry name" value="NusB_RsmB_TIM44"/>
</dbReference>
<proteinExistence type="inferred from homology"/>
<keyword evidence="3 6" id="KW-0694">RNA-binding</keyword>
<comment type="function">
    <text evidence="6">Involved in transcription antitermination. Required for transcription of ribosomal RNA (rRNA) genes. Binds specifically to the boxA antiterminator sequence of the ribosomal RNA (rrn) operons.</text>
</comment>
<dbReference type="GO" id="GO:0006353">
    <property type="term" value="P:DNA-templated transcription termination"/>
    <property type="evidence" value="ECO:0007669"/>
    <property type="project" value="UniProtKB-UniRule"/>
</dbReference>
<keyword evidence="5 6" id="KW-0804">Transcription</keyword>
<evidence type="ECO:0000256" key="6">
    <source>
        <dbReference type="HAMAP-Rule" id="MF_00073"/>
    </source>
</evidence>
<dbReference type="NCBIfam" id="TIGR01951">
    <property type="entry name" value="nusB"/>
    <property type="match status" value="1"/>
</dbReference>
<evidence type="ECO:0000256" key="1">
    <source>
        <dbReference type="ARBA" id="ARBA00005952"/>
    </source>
</evidence>
<protein>
    <recommendedName>
        <fullName evidence="6">Transcription antitermination protein NusB</fullName>
    </recommendedName>
    <alternativeName>
        <fullName evidence="6">Antitermination factor NusB</fullName>
    </alternativeName>
</protein>
<gene>
    <name evidence="6" type="primary">nusB</name>
    <name evidence="8" type="ORF">BXT86_03195</name>
</gene>
<evidence type="ECO:0000256" key="5">
    <source>
        <dbReference type="ARBA" id="ARBA00023163"/>
    </source>
</evidence>
<dbReference type="PANTHER" id="PTHR11078">
    <property type="entry name" value="N UTILIZATION SUBSTANCE PROTEIN B-RELATED"/>
    <property type="match status" value="1"/>
</dbReference>
<name>A0A1V4QFC2_UNCW3</name>
<dbReference type="SUPFAM" id="SSF48013">
    <property type="entry name" value="NusB-like"/>
    <property type="match status" value="1"/>
</dbReference>
<keyword evidence="4 6" id="KW-0805">Transcription regulation</keyword>
<dbReference type="Proteomes" id="UP000191663">
    <property type="component" value="Unassembled WGS sequence"/>
</dbReference>
<dbReference type="Pfam" id="PF01029">
    <property type="entry name" value="NusB"/>
    <property type="match status" value="1"/>
</dbReference>
<comment type="similarity">
    <text evidence="1 6">Belongs to the NusB family.</text>
</comment>
<evidence type="ECO:0000313" key="8">
    <source>
        <dbReference type="EMBL" id="OPX18063.1"/>
    </source>
</evidence>
<comment type="caution">
    <text evidence="8">The sequence shown here is derived from an EMBL/GenBank/DDBJ whole genome shotgun (WGS) entry which is preliminary data.</text>
</comment>
<dbReference type="AlphaFoldDB" id="A0A1V4QFC2"/>
<keyword evidence="2 6" id="KW-0889">Transcription antitermination</keyword>
<dbReference type="EMBL" id="MUKB01000045">
    <property type="protein sequence ID" value="OPX18063.1"/>
    <property type="molecule type" value="Genomic_DNA"/>
</dbReference>
<feature type="domain" description="NusB/RsmB/TIM44" evidence="7">
    <location>
        <begin position="6"/>
        <end position="129"/>
    </location>
</feature>
<evidence type="ECO:0000256" key="4">
    <source>
        <dbReference type="ARBA" id="ARBA00023015"/>
    </source>
</evidence>
<dbReference type="Gene3D" id="1.10.940.10">
    <property type="entry name" value="NusB-like"/>
    <property type="match status" value="1"/>
</dbReference>
<accession>A0A1V4QFC2</accession>
<dbReference type="PANTHER" id="PTHR11078:SF3">
    <property type="entry name" value="ANTITERMINATION NUSB DOMAIN-CONTAINING PROTEIN"/>
    <property type="match status" value="1"/>
</dbReference>
<dbReference type="GO" id="GO:0005829">
    <property type="term" value="C:cytosol"/>
    <property type="evidence" value="ECO:0007669"/>
    <property type="project" value="TreeGrafter"/>
</dbReference>
<sequence>MGRRLARELALQILYRYEEGDHNLKQIIDQVLESGRYRDEDRNFSQILVTRTIDALPQIDKHISKVLEHWDFNRVSLIDKIILRLGTCEILYFDDIPPRVSINEAIELGKKFGGSDSGRFINGVLDAVRKNYEGGNHK</sequence>
<evidence type="ECO:0000256" key="2">
    <source>
        <dbReference type="ARBA" id="ARBA00022814"/>
    </source>
</evidence>
<evidence type="ECO:0000259" key="7">
    <source>
        <dbReference type="Pfam" id="PF01029"/>
    </source>
</evidence>
<dbReference type="GO" id="GO:0031564">
    <property type="term" value="P:transcription antitermination"/>
    <property type="evidence" value="ECO:0007669"/>
    <property type="project" value="UniProtKB-KW"/>
</dbReference>
<reference evidence="9" key="1">
    <citation type="submission" date="2017-01" db="EMBL/GenBank/DDBJ databases">
        <title>Novel pathways for hydrocarbon cycling and metabolic interdependencies in hydrothermal sediment communities.</title>
        <authorList>
            <person name="Dombrowski N."/>
            <person name="Seitz K."/>
            <person name="Teske A."/>
            <person name="Baker B."/>
        </authorList>
    </citation>
    <scope>NUCLEOTIDE SEQUENCE [LARGE SCALE GENOMIC DNA]</scope>
</reference>
<dbReference type="InterPro" id="IPR011605">
    <property type="entry name" value="NusB_fam"/>
</dbReference>
<dbReference type="HAMAP" id="MF_00073">
    <property type="entry name" value="NusB"/>
    <property type="match status" value="1"/>
</dbReference>
<evidence type="ECO:0000313" key="9">
    <source>
        <dbReference type="Proteomes" id="UP000191663"/>
    </source>
</evidence>
<evidence type="ECO:0000256" key="3">
    <source>
        <dbReference type="ARBA" id="ARBA00022884"/>
    </source>
</evidence>
<dbReference type="InterPro" id="IPR035926">
    <property type="entry name" value="NusB-like_sf"/>
</dbReference>
<organism evidence="8 9">
    <name type="scientific">candidate division WOR-3 bacterium 4484_100</name>
    <dbReference type="NCBI Taxonomy" id="1936077"/>
    <lineage>
        <taxon>Bacteria</taxon>
        <taxon>Bacteria division WOR-3</taxon>
    </lineage>
</organism>
<dbReference type="GO" id="GO:0003723">
    <property type="term" value="F:RNA binding"/>
    <property type="evidence" value="ECO:0007669"/>
    <property type="project" value="UniProtKB-UniRule"/>
</dbReference>